<evidence type="ECO:0000313" key="2">
    <source>
        <dbReference type="EMBL" id="MBA0646089.1"/>
    </source>
</evidence>
<feature type="non-terminal residue" evidence="2">
    <location>
        <position position="162"/>
    </location>
</feature>
<dbReference type="SUPFAM" id="SSF53098">
    <property type="entry name" value="Ribonuclease H-like"/>
    <property type="match status" value="1"/>
</dbReference>
<dbReference type="PANTHER" id="PTHR47074:SF61">
    <property type="entry name" value="RNASE H TYPE-1 DOMAIN-CONTAINING PROTEIN"/>
    <property type="match status" value="1"/>
</dbReference>
<dbReference type="GO" id="GO:0003676">
    <property type="term" value="F:nucleic acid binding"/>
    <property type="evidence" value="ECO:0007669"/>
    <property type="project" value="InterPro"/>
</dbReference>
<organism evidence="2 3">
    <name type="scientific">Gossypium klotzschianum</name>
    <dbReference type="NCBI Taxonomy" id="34286"/>
    <lineage>
        <taxon>Eukaryota</taxon>
        <taxon>Viridiplantae</taxon>
        <taxon>Streptophyta</taxon>
        <taxon>Embryophyta</taxon>
        <taxon>Tracheophyta</taxon>
        <taxon>Spermatophyta</taxon>
        <taxon>Magnoliopsida</taxon>
        <taxon>eudicotyledons</taxon>
        <taxon>Gunneridae</taxon>
        <taxon>Pentapetalae</taxon>
        <taxon>rosids</taxon>
        <taxon>malvids</taxon>
        <taxon>Malvales</taxon>
        <taxon>Malvaceae</taxon>
        <taxon>Malvoideae</taxon>
        <taxon>Gossypium</taxon>
    </lineage>
</organism>
<dbReference type="InterPro" id="IPR002156">
    <property type="entry name" value="RNaseH_domain"/>
</dbReference>
<dbReference type="CDD" id="cd06222">
    <property type="entry name" value="RNase_H_like"/>
    <property type="match status" value="1"/>
</dbReference>
<reference evidence="2 3" key="1">
    <citation type="journal article" date="2019" name="Genome Biol. Evol.">
        <title>Insights into the evolution of the New World diploid cottons (Gossypium, subgenus Houzingenia) based on genome sequencing.</title>
        <authorList>
            <person name="Grover C.E."/>
            <person name="Arick M.A. 2nd"/>
            <person name="Thrash A."/>
            <person name="Conover J.L."/>
            <person name="Sanders W.S."/>
            <person name="Peterson D.G."/>
            <person name="Frelichowski J.E."/>
            <person name="Scheffler J.A."/>
            <person name="Scheffler B.E."/>
            <person name="Wendel J.F."/>
        </authorList>
    </citation>
    <scope>NUCLEOTIDE SEQUENCE [LARGE SCALE GENOMIC DNA]</scope>
    <source>
        <strain evidence="2">57</strain>
        <tissue evidence="2">Leaf</tissue>
    </source>
</reference>
<dbReference type="Proteomes" id="UP000593573">
    <property type="component" value="Unassembled WGS sequence"/>
</dbReference>
<dbReference type="Pfam" id="PF13456">
    <property type="entry name" value="RVT_3"/>
    <property type="match status" value="1"/>
</dbReference>
<proteinExistence type="predicted"/>
<dbReference type="InterPro" id="IPR052929">
    <property type="entry name" value="RNase_H-like_EbsB-rel"/>
</dbReference>
<dbReference type="OrthoDB" id="1001062at2759"/>
<dbReference type="InterPro" id="IPR012337">
    <property type="entry name" value="RNaseH-like_sf"/>
</dbReference>
<gene>
    <name evidence="2" type="ORF">Goklo_014083</name>
</gene>
<dbReference type="AlphaFoldDB" id="A0A7J8U6X7"/>
<name>A0A7J8U6X7_9ROSI</name>
<dbReference type="InterPro" id="IPR036397">
    <property type="entry name" value="RNaseH_sf"/>
</dbReference>
<dbReference type="EMBL" id="JABFAB010000004">
    <property type="protein sequence ID" value="MBA0646089.1"/>
    <property type="molecule type" value="Genomic_DNA"/>
</dbReference>
<evidence type="ECO:0000313" key="3">
    <source>
        <dbReference type="Proteomes" id="UP000593573"/>
    </source>
</evidence>
<evidence type="ECO:0000259" key="1">
    <source>
        <dbReference type="Pfam" id="PF13456"/>
    </source>
</evidence>
<comment type="caution">
    <text evidence="2">The sequence shown here is derived from an EMBL/GenBank/DDBJ whole genome shotgun (WGS) entry which is preliminary data.</text>
</comment>
<accession>A0A7J8U6X7</accession>
<feature type="domain" description="RNase H type-1" evidence="1">
    <location>
        <begin position="4"/>
        <end position="96"/>
    </location>
</feature>
<protein>
    <recommendedName>
        <fullName evidence="1">RNase H type-1 domain-containing protein</fullName>
    </recommendedName>
</protein>
<dbReference type="Gene3D" id="3.30.420.10">
    <property type="entry name" value="Ribonuclease H-like superfamily/Ribonuclease H"/>
    <property type="match status" value="1"/>
</dbReference>
<dbReference type="InterPro" id="IPR044730">
    <property type="entry name" value="RNase_H-like_dom_plant"/>
</dbReference>
<dbReference type="PANTHER" id="PTHR47074">
    <property type="entry name" value="BNAC02G40300D PROTEIN"/>
    <property type="match status" value="1"/>
</dbReference>
<keyword evidence="3" id="KW-1185">Reference proteome</keyword>
<sequence length="162" mass="18859">MVACTYPFENLADLIVAEARACLQVVTFMKELLFQEIIVEEDALTVIKKLRFDEKDISTVSFLINEIKEWVNSFILVKFRYIPRQGNDATHLLAEEGRRYATPMFWIEAPKVVEAEVERNREAMQGARSGLGLIRHMPFSMMWEGRKLDLMIDDRWGGRICK</sequence>
<dbReference type="GO" id="GO:0004523">
    <property type="term" value="F:RNA-DNA hybrid ribonuclease activity"/>
    <property type="evidence" value="ECO:0007669"/>
    <property type="project" value="InterPro"/>
</dbReference>